<protein>
    <submittedName>
        <fullName evidence="4">Esterase-like activity of phytase family protein</fullName>
    </submittedName>
</protein>
<keyword evidence="2" id="KW-0732">Signal</keyword>
<evidence type="ECO:0000259" key="3">
    <source>
        <dbReference type="Pfam" id="PF13449"/>
    </source>
</evidence>
<dbReference type="Gene3D" id="2.60.40.3440">
    <property type="match status" value="1"/>
</dbReference>
<organism evidence="4 5">
    <name type="scientific">Nocardia xishanensis</name>
    <dbReference type="NCBI Taxonomy" id="238964"/>
    <lineage>
        <taxon>Bacteria</taxon>
        <taxon>Bacillati</taxon>
        <taxon>Actinomycetota</taxon>
        <taxon>Actinomycetes</taxon>
        <taxon>Mycobacteriales</taxon>
        <taxon>Nocardiaceae</taxon>
        <taxon>Nocardia</taxon>
    </lineage>
</organism>
<feature type="chain" id="PRO_5047464063" evidence="2">
    <location>
        <begin position="22"/>
        <end position="525"/>
    </location>
</feature>
<keyword evidence="5" id="KW-1185">Reference proteome</keyword>
<dbReference type="PROSITE" id="PS51257">
    <property type="entry name" value="PROKAR_LIPOPROTEIN"/>
    <property type="match status" value="1"/>
</dbReference>
<name>A0ABW7X332_9NOCA</name>
<dbReference type="RefSeq" id="WP_397093053.1">
    <property type="nucleotide sequence ID" value="NZ_JBIRYO010000011.1"/>
</dbReference>
<dbReference type="PANTHER" id="PTHR37957:SF1">
    <property type="entry name" value="PHYTASE-LIKE DOMAIN-CONTAINING PROTEIN"/>
    <property type="match status" value="1"/>
</dbReference>
<dbReference type="EMBL" id="JBIRYO010000011">
    <property type="protein sequence ID" value="MFI2475508.1"/>
    <property type="molecule type" value="Genomic_DNA"/>
</dbReference>
<feature type="region of interest" description="Disordered" evidence="1">
    <location>
        <begin position="478"/>
        <end position="499"/>
    </location>
</feature>
<proteinExistence type="predicted"/>
<feature type="domain" description="Phytase-like" evidence="3">
    <location>
        <begin position="124"/>
        <end position="474"/>
    </location>
</feature>
<evidence type="ECO:0000313" key="5">
    <source>
        <dbReference type="Proteomes" id="UP001611415"/>
    </source>
</evidence>
<accession>A0ABW7X332</accession>
<feature type="signal peptide" evidence="2">
    <location>
        <begin position="1"/>
        <end position="21"/>
    </location>
</feature>
<dbReference type="InterPro" id="IPR027372">
    <property type="entry name" value="Phytase-like_dom"/>
</dbReference>
<dbReference type="PANTHER" id="PTHR37957">
    <property type="entry name" value="BLR7070 PROTEIN"/>
    <property type="match status" value="1"/>
</dbReference>
<dbReference type="Pfam" id="PF17963">
    <property type="entry name" value="Big_9"/>
    <property type="match status" value="1"/>
</dbReference>
<comment type="caution">
    <text evidence="4">The sequence shown here is derived from an EMBL/GenBank/DDBJ whole genome shotgun (WGS) entry which is preliminary data.</text>
</comment>
<dbReference type="Pfam" id="PF13449">
    <property type="entry name" value="Phytase-like"/>
    <property type="match status" value="1"/>
</dbReference>
<sequence length="525" mass="54611">MIARPGLLLSCSAIVCAAAMAAGCAADGDGADFRTAQDRSAVITLDQLLAATGGRTPIAVTADPEHGTVARRNDGAFEYTPAAGYQGTDGFTVTTSDAVRLYATDIPPLGEFGGITVQGSGFGSAFTPVPGRADEFYGLTDRGPNVDGPGKDEKIAPTPRFVPKIGRFELVGARAVLQSTIELRRADGTPFNGQVDVAANTGETIKDLDGTVLPATDHGLDPEGLVALPDGTFWVSDEYGPFLVHFDATGKEIERLAPGAGLPKELALRTPNQGMEGLTVTPDGDTLVGVVQSGLKTPGLDGSAKDVPMTRIVTVDLKTKAQREFVYPLANPKQTKVAVSEITALSATTFLVDERDGNLAPKSDKKIWTIDISGATDVGPESKVPGAQYDPERGGLLVDGKPLETLVGPVSTDDAVAALGKVGITPVAKQRNLDLTALVAGLDGQGRFFGHDKIEGIATTDGGKTIYIANDSDFGLAASEGEQPPFRLKPKTLPDGREDTGEILVVDTAKLPAATETHRVSVKVG</sequence>
<dbReference type="Proteomes" id="UP001611415">
    <property type="component" value="Unassembled WGS sequence"/>
</dbReference>
<dbReference type="SUPFAM" id="SSF75011">
    <property type="entry name" value="3-carboxy-cis,cis-mucoante lactonizing enzyme"/>
    <property type="match status" value="1"/>
</dbReference>
<reference evidence="4 5" key="1">
    <citation type="submission" date="2024-10" db="EMBL/GenBank/DDBJ databases">
        <title>The Natural Products Discovery Center: Release of the First 8490 Sequenced Strains for Exploring Actinobacteria Biosynthetic Diversity.</title>
        <authorList>
            <person name="Kalkreuter E."/>
            <person name="Kautsar S.A."/>
            <person name="Yang D."/>
            <person name="Bader C.D."/>
            <person name="Teijaro C.N."/>
            <person name="Fluegel L."/>
            <person name="Davis C.M."/>
            <person name="Simpson J.R."/>
            <person name="Lauterbach L."/>
            <person name="Steele A.D."/>
            <person name="Gui C."/>
            <person name="Meng S."/>
            <person name="Li G."/>
            <person name="Viehrig K."/>
            <person name="Ye F."/>
            <person name="Su P."/>
            <person name="Kiefer A.F."/>
            <person name="Nichols A."/>
            <person name="Cepeda A.J."/>
            <person name="Yan W."/>
            <person name="Fan B."/>
            <person name="Jiang Y."/>
            <person name="Adhikari A."/>
            <person name="Zheng C.-J."/>
            <person name="Schuster L."/>
            <person name="Cowan T.M."/>
            <person name="Smanski M.J."/>
            <person name="Chevrette M.G."/>
            <person name="De Carvalho L.P.S."/>
            <person name="Shen B."/>
        </authorList>
    </citation>
    <scope>NUCLEOTIDE SEQUENCE [LARGE SCALE GENOMIC DNA]</scope>
    <source>
        <strain evidence="4 5">NPDC019275</strain>
    </source>
</reference>
<evidence type="ECO:0000256" key="1">
    <source>
        <dbReference type="SAM" id="MobiDB-lite"/>
    </source>
</evidence>
<evidence type="ECO:0000313" key="4">
    <source>
        <dbReference type="EMBL" id="MFI2475508.1"/>
    </source>
</evidence>
<evidence type="ECO:0000256" key="2">
    <source>
        <dbReference type="SAM" id="SignalP"/>
    </source>
</evidence>
<gene>
    <name evidence="4" type="ORF">ACH49W_19215</name>
</gene>